<dbReference type="EC" id="2.7.7.60" evidence="3"/>
<feature type="site" description="Positions MEP for the nucleophilic attack" evidence="3">
    <location>
        <position position="221"/>
    </location>
</feature>
<keyword evidence="1 3" id="KW-0808">Transferase</keyword>
<comment type="similarity">
    <text evidence="3">Belongs to the IspD/TarI cytidylyltransferase family. IspD subfamily.</text>
</comment>
<name>A0A5B1CTI0_9BACT</name>
<dbReference type="FunFam" id="3.90.550.10:FF:000003">
    <property type="entry name" value="2-C-methyl-D-erythritol 4-phosphate cytidylyltransferase"/>
    <property type="match status" value="1"/>
</dbReference>
<evidence type="ECO:0000256" key="1">
    <source>
        <dbReference type="ARBA" id="ARBA00022679"/>
    </source>
</evidence>
<dbReference type="NCBIfam" id="TIGR00453">
    <property type="entry name" value="ispD"/>
    <property type="match status" value="1"/>
</dbReference>
<dbReference type="SUPFAM" id="SSF53448">
    <property type="entry name" value="Nucleotide-diphospho-sugar transferases"/>
    <property type="match status" value="1"/>
</dbReference>
<dbReference type="Proteomes" id="UP000322699">
    <property type="component" value="Unassembled WGS sequence"/>
</dbReference>
<gene>
    <name evidence="3 5" type="primary">ispD</name>
    <name evidence="5" type="ORF">LF1_51000</name>
</gene>
<dbReference type="PANTHER" id="PTHR32125">
    <property type="entry name" value="2-C-METHYL-D-ERYTHRITOL 4-PHOSPHATE CYTIDYLYLTRANSFERASE, CHLOROPLASTIC"/>
    <property type="match status" value="1"/>
</dbReference>
<dbReference type="CDD" id="cd02516">
    <property type="entry name" value="CDP-ME_synthetase"/>
    <property type="match status" value="1"/>
</dbReference>
<keyword evidence="6" id="KW-1185">Reference proteome</keyword>
<dbReference type="GO" id="GO:0019288">
    <property type="term" value="P:isopentenyl diphosphate biosynthetic process, methylerythritol 4-phosphate pathway"/>
    <property type="evidence" value="ECO:0007669"/>
    <property type="project" value="UniProtKB-UniRule"/>
</dbReference>
<dbReference type="Gene3D" id="3.90.550.10">
    <property type="entry name" value="Spore Coat Polysaccharide Biosynthesis Protein SpsA, Chain A"/>
    <property type="match status" value="1"/>
</dbReference>
<dbReference type="UniPathway" id="UPA00056">
    <property type="reaction ID" value="UER00093"/>
</dbReference>
<evidence type="ECO:0000313" key="5">
    <source>
        <dbReference type="EMBL" id="KAA1262534.1"/>
    </source>
</evidence>
<comment type="pathway">
    <text evidence="3">Isoprenoid biosynthesis; isopentenyl diphosphate biosynthesis via DXP pathway; isopentenyl diphosphate from 1-deoxy-D-xylulose 5-phosphate: step 2/6.</text>
</comment>
<evidence type="ECO:0000256" key="3">
    <source>
        <dbReference type="HAMAP-Rule" id="MF_00108"/>
    </source>
</evidence>
<comment type="caution">
    <text evidence="5">The sequence shown here is derived from an EMBL/GenBank/DDBJ whole genome shotgun (WGS) entry which is preliminary data.</text>
</comment>
<proteinExistence type="inferred from homology"/>
<reference evidence="5 6" key="1">
    <citation type="submission" date="2019-08" db="EMBL/GenBank/DDBJ databases">
        <title>Deep-cultivation of Planctomycetes and their phenomic and genomic characterization uncovers novel biology.</title>
        <authorList>
            <person name="Wiegand S."/>
            <person name="Jogler M."/>
            <person name="Boedeker C."/>
            <person name="Pinto D."/>
            <person name="Vollmers J."/>
            <person name="Rivas-Marin E."/>
            <person name="Kohn T."/>
            <person name="Peeters S.H."/>
            <person name="Heuer A."/>
            <person name="Rast P."/>
            <person name="Oberbeckmann S."/>
            <person name="Bunk B."/>
            <person name="Jeske O."/>
            <person name="Meyerdierks A."/>
            <person name="Storesund J.E."/>
            <person name="Kallscheuer N."/>
            <person name="Luecker S."/>
            <person name="Lage O.M."/>
            <person name="Pohl T."/>
            <person name="Merkel B.J."/>
            <person name="Hornburger P."/>
            <person name="Mueller R.-W."/>
            <person name="Bruemmer F."/>
            <person name="Labrenz M."/>
            <person name="Spormann A.M."/>
            <person name="Op Den Camp H."/>
            <person name="Overmann J."/>
            <person name="Amann R."/>
            <person name="Jetten M.S.M."/>
            <person name="Mascher T."/>
            <person name="Medema M.H."/>
            <person name="Devos D.P."/>
            <person name="Kaster A.-K."/>
            <person name="Ovreas L."/>
            <person name="Rohde M."/>
            <person name="Galperin M.Y."/>
            <person name="Jogler C."/>
        </authorList>
    </citation>
    <scope>NUCLEOTIDE SEQUENCE [LARGE SCALE GENOMIC DNA]</scope>
    <source>
        <strain evidence="5 6">LF1</strain>
    </source>
</reference>
<feature type="site" description="Transition state stabilizer" evidence="3">
    <location>
        <position position="89"/>
    </location>
</feature>
<dbReference type="InterPro" id="IPR034683">
    <property type="entry name" value="IspD/TarI"/>
</dbReference>
<evidence type="ECO:0000256" key="2">
    <source>
        <dbReference type="ARBA" id="ARBA00022695"/>
    </source>
</evidence>
<feature type="site" description="Transition state stabilizer" evidence="3">
    <location>
        <position position="82"/>
    </location>
</feature>
<comment type="catalytic activity">
    <reaction evidence="3">
        <text>2-C-methyl-D-erythritol 4-phosphate + CTP + H(+) = 4-CDP-2-C-methyl-D-erythritol + diphosphate</text>
        <dbReference type="Rhea" id="RHEA:13429"/>
        <dbReference type="ChEBI" id="CHEBI:15378"/>
        <dbReference type="ChEBI" id="CHEBI:33019"/>
        <dbReference type="ChEBI" id="CHEBI:37563"/>
        <dbReference type="ChEBI" id="CHEBI:57823"/>
        <dbReference type="ChEBI" id="CHEBI:58262"/>
        <dbReference type="EC" id="2.7.7.60"/>
    </reaction>
</comment>
<dbReference type="HAMAP" id="MF_00108">
    <property type="entry name" value="IspD"/>
    <property type="match status" value="1"/>
</dbReference>
<evidence type="ECO:0000313" key="6">
    <source>
        <dbReference type="Proteomes" id="UP000322699"/>
    </source>
</evidence>
<dbReference type="InterPro" id="IPR001228">
    <property type="entry name" value="IspD"/>
</dbReference>
<dbReference type="EMBL" id="VRLW01000001">
    <property type="protein sequence ID" value="KAA1262534.1"/>
    <property type="molecule type" value="Genomic_DNA"/>
</dbReference>
<dbReference type="PANTHER" id="PTHR32125:SF4">
    <property type="entry name" value="2-C-METHYL-D-ERYTHRITOL 4-PHOSPHATE CYTIDYLYLTRANSFERASE, CHLOROPLASTIC"/>
    <property type="match status" value="1"/>
</dbReference>
<evidence type="ECO:0000256" key="4">
    <source>
        <dbReference type="SAM" id="MobiDB-lite"/>
    </source>
</evidence>
<dbReference type="InterPro" id="IPR050088">
    <property type="entry name" value="IspD/TarI_cytidylyltransf_bact"/>
</dbReference>
<accession>A0A5B1CTI0</accession>
<dbReference type="GO" id="GO:0050518">
    <property type="term" value="F:2-C-methyl-D-erythritol 4-phosphate cytidylyltransferase activity"/>
    <property type="evidence" value="ECO:0007669"/>
    <property type="project" value="UniProtKB-UniRule"/>
</dbReference>
<keyword evidence="2 3" id="KW-0548">Nucleotidyltransferase</keyword>
<sequence>MFILQFAMFDWFAKNLSHRIFISPGIAPRVVLAPNARGDAHAAKRTTPDQSKQALTQPMQPKPTPPPGSVAVIVPAAGSGRRFGSETNKLFAKIDGVALWVMSVRRLRDQPCVGRIVLPIADADRDYFLVQHAELAESLGVEFVAGGDQRSDSVRQGLKRIEGDESVRWIAVHDAARPLVSPEDLQTLFSVVISSKAAILAAPLSGTIRRDLGSHTQTVNREDLYEALTPQVFDAGLLRHAYSHHNGRPATDDAELVERTGHAISIVRGSADNLKITYPEDLLVAEAILARQQAQSNHAR</sequence>
<keyword evidence="3" id="KW-0414">Isoprene biosynthesis</keyword>
<protein>
    <recommendedName>
        <fullName evidence="3">2-C-methyl-D-erythritol 4-phosphate cytidylyltransferase</fullName>
        <ecNumber evidence="3">2.7.7.60</ecNumber>
    </recommendedName>
    <alternativeName>
        <fullName evidence="3">4-diphosphocytidyl-2C-methyl-D-erythritol synthase</fullName>
    </alternativeName>
    <alternativeName>
        <fullName evidence="3">MEP cytidylyltransferase</fullName>
        <shortName evidence="3">MCT</shortName>
    </alternativeName>
</protein>
<dbReference type="Pfam" id="PF01128">
    <property type="entry name" value="IspD"/>
    <property type="match status" value="1"/>
</dbReference>
<dbReference type="AlphaFoldDB" id="A0A5B1CTI0"/>
<feature type="site" description="Positions MEP for the nucleophilic attack" evidence="3">
    <location>
        <position position="275"/>
    </location>
</feature>
<dbReference type="InterPro" id="IPR029044">
    <property type="entry name" value="Nucleotide-diphossugar_trans"/>
</dbReference>
<comment type="function">
    <text evidence="3">Catalyzes the formation of 4-diphosphocytidyl-2-C-methyl-D-erythritol from CTP and 2-C-methyl-D-erythritol 4-phosphate (MEP).</text>
</comment>
<organism evidence="5 6">
    <name type="scientific">Rubripirellula obstinata</name>
    <dbReference type="NCBI Taxonomy" id="406547"/>
    <lineage>
        <taxon>Bacteria</taxon>
        <taxon>Pseudomonadati</taxon>
        <taxon>Planctomycetota</taxon>
        <taxon>Planctomycetia</taxon>
        <taxon>Pirellulales</taxon>
        <taxon>Pirellulaceae</taxon>
        <taxon>Rubripirellula</taxon>
    </lineage>
</organism>
<feature type="region of interest" description="Disordered" evidence="4">
    <location>
        <begin position="37"/>
        <end position="68"/>
    </location>
</feature>